<evidence type="ECO:0000313" key="2">
    <source>
        <dbReference type="Proteomes" id="UP001497453"/>
    </source>
</evidence>
<proteinExistence type="predicted"/>
<name>A0ABP1DS37_9APHY</name>
<evidence type="ECO:0000313" key="1">
    <source>
        <dbReference type="EMBL" id="CAL1709873.1"/>
    </source>
</evidence>
<reference evidence="2" key="1">
    <citation type="submission" date="2024-04" db="EMBL/GenBank/DDBJ databases">
        <authorList>
            <person name="Shaw F."/>
            <person name="Minotto A."/>
        </authorList>
    </citation>
    <scope>NUCLEOTIDE SEQUENCE [LARGE SCALE GENOMIC DNA]</scope>
</reference>
<keyword evidence="2" id="KW-1185">Reference proteome</keyword>
<gene>
    <name evidence="1" type="ORF">GFSPODELE1_LOCUS7541</name>
</gene>
<dbReference type="EMBL" id="OZ037948">
    <property type="protein sequence ID" value="CAL1709873.1"/>
    <property type="molecule type" value="Genomic_DNA"/>
</dbReference>
<organism evidence="1 2">
    <name type="scientific">Somion occarium</name>
    <dbReference type="NCBI Taxonomy" id="3059160"/>
    <lineage>
        <taxon>Eukaryota</taxon>
        <taxon>Fungi</taxon>
        <taxon>Dikarya</taxon>
        <taxon>Basidiomycota</taxon>
        <taxon>Agaricomycotina</taxon>
        <taxon>Agaricomycetes</taxon>
        <taxon>Polyporales</taxon>
        <taxon>Cerrenaceae</taxon>
        <taxon>Somion</taxon>
    </lineage>
</organism>
<dbReference type="Proteomes" id="UP001497453">
    <property type="component" value="Chromosome 5"/>
</dbReference>
<sequence length="225" mass="24507">MTRVERDFAIGDGQDVLELSFLITPTTELVVPVGESVKDGQDELPPAPDCNATQGIPDVARLVKSCICSGVKEMCTGRVRSSLSIKAEFYRPALDPTEVAGRTLCHPLQRKKKTNATVVRFEFPEIVCPVLCSLVNLKRTNGSSVLIVSIGIGSIQGSISSGCTTIQEHRQNVNHGKPLSVVIVYNGHRYSFIVQFNVDVSFSRLCIRLLAQTTSNWGEDAESLS</sequence>
<protein>
    <submittedName>
        <fullName evidence="1">Uncharacterized protein</fullName>
    </submittedName>
</protein>
<accession>A0ABP1DS37</accession>